<comment type="caution">
    <text evidence="2">The sequence shown here is derived from an EMBL/GenBank/DDBJ whole genome shotgun (WGS) entry which is preliminary data.</text>
</comment>
<feature type="compositionally biased region" description="Basic and acidic residues" evidence="1">
    <location>
        <begin position="46"/>
        <end position="58"/>
    </location>
</feature>
<reference evidence="2" key="1">
    <citation type="submission" date="2023-10" db="EMBL/GenBank/DDBJ databases">
        <title>Genome assemblies of two species of porcelain crab, Petrolisthes cinctipes and Petrolisthes manimaculis (Anomura: Porcellanidae).</title>
        <authorList>
            <person name="Angst P."/>
        </authorList>
    </citation>
    <scope>NUCLEOTIDE SEQUENCE</scope>
    <source>
        <strain evidence="2">PB745_01</strain>
        <tissue evidence="2">Gill</tissue>
    </source>
</reference>
<proteinExistence type="predicted"/>
<feature type="region of interest" description="Disordered" evidence="1">
    <location>
        <begin position="1"/>
        <end position="22"/>
    </location>
</feature>
<name>A0AAE1L279_PETCI</name>
<evidence type="ECO:0000313" key="2">
    <source>
        <dbReference type="EMBL" id="KAK3893724.1"/>
    </source>
</evidence>
<dbReference type="AlphaFoldDB" id="A0AAE1L279"/>
<organism evidence="2 3">
    <name type="scientific">Petrolisthes cinctipes</name>
    <name type="common">Flat porcelain crab</name>
    <dbReference type="NCBI Taxonomy" id="88211"/>
    <lineage>
        <taxon>Eukaryota</taxon>
        <taxon>Metazoa</taxon>
        <taxon>Ecdysozoa</taxon>
        <taxon>Arthropoda</taxon>
        <taxon>Crustacea</taxon>
        <taxon>Multicrustacea</taxon>
        <taxon>Malacostraca</taxon>
        <taxon>Eumalacostraca</taxon>
        <taxon>Eucarida</taxon>
        <taxon>Decapoda</taxon>
        <taxon>Pleocyemata</taxon>
        <taxon>Anomura</taxon>
        <taxon>Galatheoidea</taxon>
        <taxon>Porcellanidae</taxon>
        <taxon>Petrolisthes</taxon>
    </lineage>
</organism>
<protein>
    <submittedName>
        <fullName evidence="2">Uncharacterized protein</fullName>
    </submittedName>
</protein>
<evidence type="ECO:0000313" key="3">
    <source>
        <dbReference type="Proteomes" id="UP001286313"/>
    </source>
</evidence>
<dbReference type="Proteomes" id="UP001286313">
    <property type="component" value="Unassembled WGS sequence"/>
</dbReference>
<evidence type="ECO:0000256" key="1">
    <source>
        <dbReference type="SAM" id="MobiDB-lite"/>
    </source>
</evidence>
<sequence length="91" mass="10046">MSRWDMVMNSGQLGGQGDGKDRGQEIERFFASSLIGWVAEEGRKEWERGEASRMDRGTEVGGGGGGRRGEELKNLLCLCLSDSIWLPARVE</sequence>
<feature type="region of interest" description="Disordered" evidence="1">
    <location>
        <begin position="46"/>
        <end position="68"/>
    </location>
</feature>
<gene>
    <name evidence="2" type="ORF">Pcinc_002467</name>
</gene>
<accession>A0AAE1L279</accession>
<dbReference type="EMBL" id="JAWQEG010000180">
    <property type="protein sequence ID" value="KAK3893724.1"/>
    <property type="molecule type" value="Genomic_DNA"/>
</dbReference>
<keyword evidence="3" id="KW-1185">Reference proteome</keyword>